<name>A0AAD4BGZ6_BOLED</name>
<feature type="transmembrane region" description="Helical" evidence="1">
    <location>
        <begin position="137"/>
        <end position="160"/>
    </location>
</feature>
<reference evidence="2" key="2">
    <citation type="journal article" date="2020" name="Nat. Commun.">
        <title>Large-scale genome sequencing of mycorrhizal fungi provides insights into the early evolution of symbiotic traits.</title>
        <authorList>
            <person name="Miyauchi S."/>
            <person name="Kiss E."/>
            <person name="Kuo A."/>
            <person name="Drula E."/>
            <person name="Kohler A."/>
            <person name="Sanchez-Garcia M."/>
            <person name="Morin E."/>
            <person name="Andreopoulos B."/>
            <person name="Barry K.W."/>
            <person name="Bonito G."/>
            <person name="Buee M."/>
            <person name="Carver A."/>
            <person name="Chen C."/>
            <person name="Cichocki N."/>
            <person name="Clum A."/>
            <person name="Culley D."/>
            <person name="Crous P.W."/>
            <person name="Fauchery L."/>
            <person name="Girlanda M."/>
            <person name="Hayes R.D."/>
            <person name="Keri Z."/>
            <person name="LaButti K."/>
            <person name="Lipzen A."/>
            <person name="Lombard V."/>
            <person name="Magnuson J."/>
            <person name="Maillard F."/>
            <person name="Murat C."/>
            <person name="Nolan M."/>
            <person name="Ohm R.A."/>
            <person name="Pangilinan J."/>
            <person name="Pereira M.F."/>
            <person name="Perotto S."/>
            <person name="Peter M."/>
            <person name="Pfister S."/>
            <person name="Riley R."/>
            <person name="Sitrit Y."/>
            <person name="Stielow J.B."/>
            <person name="Szollosi G."/>
            <person name="Zifcakova L."/>
            <person name="Stursova M."/>
            <person name="Spatafora J.W."/>
            <person name="Tedersoo L."/>
            <person name="Vaario L.M."/>
            <person name="Yamada A."/>
            <person name="Yan M."/>
            <person name="Wang P."/>
            <person name="Xu J."/>
            <person name="Bruns T."/>
            <person name="Baldrian P."/>
            <person name="Vilgalys R."/>
            <person name="Dunand C."/>
            <person name="Henrissat B."/>
            <person name="Grigoriev I.V."/>
            <person name="Hibbett D."/>
            <person name="Nagy L.G."/>
            <person name="Martin F.M."/>
        </authorList>
    </citation>
    <scope>NUCLEOTIDE SEQUENCE</scope>
    <source>
        <strain evidence="2">BED1</strain>
    </source>
</reference>
<reference evidence="2" key="1">
    <citation type="submission" date="2019-10" db="EMBL/GenBank/DDBJ databases">
        <authorList>
            <consortium name="DOE Joint Genome Institute"/>
            <person name="Kuo A."/>
            <person name="Miyauchi S."/>
            <person name="Kiss E."/>
            <person name="Drula E."/>
            <person name="Kohler A."/>
            <person name="Sanchez-Garcia M."/>
            <person name="Andreopoulos B."/>
            <person name="Barry K.W."/>
            <person name="Bonito G."/>
            <person name="Buee M."/>
            <person name="Carver A."/>
            <person name="Chen C."/>
            <person name="Cichocki N."/>
            <person name="Clum A."/>
            <person name="Culley D."/>
            <person name="Crous P.W."/>
            <person name="Fauchery L."/>
            <person name="Girlanda M."/>
            <person name="Hayes R."/>
            <person name="Keri Z."/>
            <person name="LaButti K."/>
            <person name="Lipzen A."/>
            <person name="Lombard V."/>
            <person name="Magnuson J."/>
            <person name="Maillard F."/>
            <person name="Morin E."/>
            <person name="Murat C."/>
            <person name="Nolan M."/>
            <person name="Ohm R."/>
            <person name="Pangilinan J."/>
            <person name="Pereira M."/>
            <person name="Perotto S."/>
            <person name="Peter M."/>
            <person name="Riley R."/>
            <person name="Sitrit Y."/>
            <person name="Stielow B."/>
            <person name="Szollosi G."/>
            <person name="Zifcakova L."/>
            <person name="Stursova M."/>
            <person name="Spatafora J.W."/>
            <person name="Tedersoo L."/>
            <person name="Vaario L.-M."/>
            <person name="Yamada A."/>
            <person name="Yan M."/>
            <person name="Wang P."/>
            <person name="Xu J."/>
            <person name="Bruns T."/>
            <person name="Baldrian P."/>
            <person name="Vilgalys R."/>
            <person name="Henrissat B."/>
            <person name="Grigoriev I.V."/>
            <person name="Hibbett D."/>
            <person name="Nagy L.G."/>
            <person name="Martin F.M."/>
        </authorList>
    </citation>
    <scope>NUCLEOTIDE SEQUENCE</scope>
    <source>
        <strain evidence="2">BED1</strain>
    </source>
</reference>
<gene>
    <name evidence="2" type="ORF">L210DRAFT_3508754</name>
</gene>
<dbReference type="EMBL" id="WHUW01000074">
    <property type="protein sequence ID" value="KAF8428409.1"/>
    <property type="molecule type" value="Genomic_DNA"/>
</dbReference>
<sequence length="197" mass="21470">MACNQGEADQHGVGIVVETNNSARQDYVIRATSNVGSIGLVYSLVCPYPVGQTNLDWSTFILSSQNANLALFLAAVIGYQSSNPQSLVANSIGDALYSIAVTTTTSLSHGGPLDRRLLEELYWRGVIEFSGTRSPTYLYTVLPVMLFALFTYAAIGYSLWHIFAERKRGHKFATFGPTDPIHLIMVSSMREPGGKEA</sequence>
<protein>
    <submittedName>
        <fullName evidence="2">Uncharacterized protein</fullName>
    </submittedName>
</protein>
<keyword evidence="1" id="KW-0812">Transmembrane</keyword>
<evidence type="ECO:0000313" key="2">
    <source>
        <dbReference type="EMBL" id="KAF8428409.1"/>
    </source>
</evidence>
<evidence type="ECO:0000313" key="3">
    <source>
        <dbReference type="Proteomes" id="UP001194468"/>
    </source>
</evidence>
<organism evidence="2 3">
    <name type="scientific">Boletus edulis BED1</name>
    <dbReference type="NCBI Taxonomy" id="1328754"/>
    <lineage>
        <taxon>Eukaryota</taxon>
        <taxon>Fungi</taxon>
        <taxon>Dikarya</taxon>
        <taxon>Basidiomycota</taxon>
        <taxon>Agaricomycotina</taxon>
        <taxon>Agaricomycetes</taxon>
        <taxon>Agaricomycetidae</taxon>
        <taxon>Boletales</taxon>
        <taxon>Boletineae</taxon>
        <taxon>Boletaceae</taxon>
        <taxon>Boletoideae</taxon>
        <taxon>Boletus</taxon>
    </lineage>
</organism>
<keyword evidence="3" id="KW-1185">Reference proteome</keyword>
<keyword evidence="1" id="KW-0472">Membrane</keyword>
<accession>A0AAD4BGZ6</accession>
<dbReference type="Proteomes" id="UP001194468">
    <property type="component" value="Unassembled WGS sequence"/>
</dbReference>
<comment type="caution">
    <text evidence="2">The sequence shown here is derived from an EMBL/GenBank/DDBJ whole genome shotgun (WGS) entry which is preliminary data.</text>
</comment>
<dbReference type="AlphaFoldDB" id="A0AAD4BGZ6"/>
<keyword evidence="1" id="KW-1133">Transmembrane helix</keyword>
<evidence type="ECO:0000256" key="1">
    <source>
        <dbReference type="SAM" id="Phobius"/>
    </source>
</evidence>
<proteinExistence type="predicted"/>